<feature type="transmembrane region" description="Helical" evidence="1">
    <location>
        <begin position="6"/>
        <end position="32"/>
    </location>
</feature>
<keyword evidence="3" id="KW-1185">Reference proteome</keyword>
<evidence type="ECO:0000313" key="2">
    <source>
        <dbReference type="EMBL" id="PJZ62866.1"/>
    </source>
</evidence>
<accession>A0ABX4P190</accession>
<evidence type="ECO:0000256" key="1">
    <source>
        <dbReference type="SAM" id="Phobius"/>
    </source>
</evidence>
<name>A0ABX4P190_9LEPT</name>
<sequence length="74" mass="8328">MNSFLLWWNLLSFETKISVILIFLVLIILIFARGNSVVSYLMNRGDFPEIQEIQLSPGSAYDSDCVPESGKSCP</sequence>
<comment type="caution">
    <text evidence="2">The sequence shown here is derived from an EMBL/GenBank/DDBJ whole genome shotgun (WGS) entry which is preliminary data.</text>
</comment>
<keyword evidence="1" id="KW-0472">Membrane</keyword>
<keyword evidence="1" id="KW-1133">Transmembrane helix</keyword>
<keyword evidence="1" id="KW-0812">Transmembrane</keyword>
<evidence type="ECO:0000313" key="3">
    <source>
        <dbReference type="Proteomes" id="UP000232149"/>
    </source>
</evidence>
<reference evidence="2 3" key="1">
    <citation type="submission" date="2017-07" db="EMBL/GenBank/DDBJ databases">
        <title>Leptospira spp. isolated from tropical soils.</title>
        <authorList>
            <person name="Thibeaux R."/>
            <person name="Iraola G."/>
            <person name="Ferres I."/>
            <person name="Bierque E."/>
            <person name="Girault D."/>
            <person name="Soupe-Gilbert M.-E."/>
            <person name="Picardeau M."/>
            <person name="Goarant C."/>
        </authorList>
    </citation>
    <scope>NUCLEOTIDE SEQUENCE [LARGE SCALE GENOMIC DNA]</scope>
    <source>
        <strain evidence="2 3">FH2-B-D1</strain>
    </source>
</reference>
<gene>
    <name evidence="2" type="ORF">CH376_06050</name>
</gene>
<dbReference type="Proteomes" id="UP000232149">
    <property type="component" value="Unassembled WGS sequence"/>
</dbReference>
<proteinExistence type="predicted"/>
<dbReference type="EMBL" id="NPDU01000011">
    <property type="protein sequence ID" value="PJZ62866.1"/>
    <property type="molecule type" value="Genomic_DNA"/>
</dbReference>
<organism evidence="2 3">
    <name type="scientific">Leptospira adleri</name>
    <dbReference type="NCBI Taxonomy" id="2023186"/>
    <lineage>
        <taxon>Bacteria</taxon>
        <taxon>Pseudomonadati</taxon>
        <taxon>Spirochaetota</taxon>
        <taxon>Spirochaetia</taxon>
        <taxon>Leptospirales</taxon>
        <taxon>Leptospiraceae</taxon>
        <taxon>Leptospira</taxon>
    </lineage>
</organism>
<protein>
    <submittedName>
        <fullName evidence="2">Uncharacterized protein</fullName>
    </submittedName>
</protein>